<dbReference type="SMART" id="SM00220">
    <property type="entry name" value="S_TKc"/>
    <property type="match status" value="1"/>
</dbReference>
<keyword evidence="3 6" id="KW-0547">Nucleotide-binding</keyword>
<dbReference type="GO" id="GO:0004674">
    <property type="term" value="F:protein serine/threonine kinase activity"/>
    <property type="evidence" value="ECO:0007669"/>
    <property type="project" value="UniProtKB-UniRule"/>
</dbReference>
<dbReference type="InterPro" id="IPR017441">
    <property type="entry name" value="Protein_kinase_ATP_BS"/>
</dbReference>
<dbReference type="PANTHER" id="PTHR43289">
    <property type="entry name" value="MITOGEN-ACTIVATED PROTEIN KINASE KINASE KINASE 20-RELATED"/>
    <property type="match status" value="1"/>
</dbReference>
<evidence type="ECO:0000256" key="1">
    <source>
        <dbReference type="ARBA" id="ARBA00022527"/>
    </source>
</evidence>
<reference evidence="11" key="1">
    <citation type="submission" date="2016-10" db="EMBL/GenBank/DDBJ databases">
        <authorList>
            <person name="Varghese N."/>
            <person name="Submissions S."/>
        </authorList>
    </citation>
    <scope>NUCLEOTIDE SEQUENCE [LARGE SCALE GENOMIC DNA]</scope>
    <source>
        <strain evidence="11">DSM 44498</strain>
    </source>
</reference>
<dbReference type="Proteomes" id="UP000183561">
    <property type="component" value="Unassembled WGS sequence"/>
</dbReference>
<feature type="region of interest" description="Disordered" evidence="8">
    <location>
        <begin position="306"/>
        <end position="338"/>
    </location>
</feature>
<dbReference type="CDD" id="cd14014">
    <property type="entry name" value="STKc_PknB_like"/>
    <property type="match status" value="1"/>
</dbReference>
<dbReference type="PIRSF" id="PIRSF000574">
    <property type="entry name" value="Ser/Thr_PK_PknK_prd"/>
    <property type="match status" value="1"/>
</dbReference>
<dbReference type="Pfam" id="PF13191">
    <property type="entry name" value="AAA_16"/>
    <property type="match status" value="1"/>
</dbReference>
<evidence type="ECO:0000313" key="11">
    <source>
        <dbReference type="Proteomes" id="UP000183561"/>
    </source>
</evidence>
<dbReference type="Pfam" id="PF25873">
    <property type="entry name" value="WHD_MalT"/>
    <property type="match status" value="1"/>
</dbReference>
<dbReference type="InterPro" id="IPR000719">
    <property type="entry name" value="Prot_kinase_dom"/>
</dbReference>
<keyword evidence="5 6" id="KW-0067">ATP-binding</keyword>
<dbReference type="InterPro" id="IPR059106">
    <property type="entry name" value="WHD_MalT"/>
</dbReference>
<dbReference type="SUPFAM" id="SSF56112">
    <property type="entry name" value="Protein kinase-like (PK-like)"/>
    <property type="match status" value="1"/>
</dbReference>
<dbReference type="PROSITE" id="PS50011">
    <property type="entry name" value="PROTEIN_KINASE_DOM"/>
    <property type="match status" value="1"/>
</dbReference>
<dbReference type="InterPro" id="IPR016236">
    <property type="entry name" value="Ser/Thr_kinase_PknK_prd"/>
</dbReference>
<dbReference type="InterPro" id="IPR041664">
    <property type="entry name" value="AAA_16"/>
</dbReference>
<feature type="binding site" evidence="7">
    <location>
        <position position="55"/>
    </location>
    <ligand>
        <name>ATP</name>
        <dbReference type="ChEBI" id="CHEBI:30616"/>
    </ligand>
</feature>
<dbReference type="EC" id="2.7.11.1" evidence="6"/>
<name>A0A1H4IH42_9NOCA</name>
<dbReference type="Gene3D" id="1.25.40.10">
    <property type="entry name" value="Tetratricopeptide repeat domain"/>
    <property type="match status" value="1"/>
</dbReference>
<comment type="similarity">
    <text evidence="6">Belongs to the protein kinase superfamily.</text>
</comment>
<evidence type="ECO:0000256" key="3">
    <source>
        <dbReference type="ARBA" id="ARBA00022741"/>
    </source>
</evidence>
<dbReference type="AlphaFoldDB" id="A0A1H4IH42"/>
<dbReference type="GO" id="GO:0046872">
    <property type="term" value="F:metal ion binding"/>
    <property type="evidence" value="ECO:0007669"/>
    <property type="project" value="UniProtKB-UniRule"/>
</dbReference>
<dbReference type="SUPFAM" id="SSF52540">
    <property type="entry name" value="P-loop containing nucleoside triphosphate hydrolases"/>
    <property type="match status" value="1"/>
</dbReference>
<dbReference type="InterPro" id="IPR011009">
    <property type="entry name" value="Kinase-like_dom_sf"/>
</dbReference>
<dbReference type="Gene3D" id="3.40.50.300">
    <property type="entry name" value="P-loop containing nucleotide triphosphate hydrolases"/>
    <property type="match status" value="1"/>
</dbReference>
<dbReference type="Gene3D" id="3.30.200.20">
    <property type="entry name" value="Phosphorylase Kinase, domain 1"/>
    <property type="match status" value="1"/>
</dbReference>
<dbReference type="InterPro" id="IPR008271">
    <property type="entry name" value="Ser/Thr_kinase_AS"/>
</dbReference>
<accession>A0A1H4IH42</accession>
<comment type="catalytic activity">
    <reaction evidence="6">
        <text>L-threonyl-[protein] + ATP = O-phospho-L-threonyl-[protein] + ADP + H(+)</text>
        <dbReference type="Rhea" id="RHEA:46608"/>
        <dbReference type="Rhea" id="RHEA-COMP:11060"/>
        <dbReference type="Rhea" id="RHEA-COMP:11605"/>
        <dbReference type="ChEBI" id="CHEBI:15378"/>
        <dbReference type="ChEBI" id="CHEBI:30013"/>
        <dbReference type="ChEBI" id="CHEBI:30616"/>
        <dbReference type="ChEBI" id="CHEBI:61977"/>
        <dbReference type="ChEBI" id="CHEBI:456216"/>
        <dbReference type="EC" id="2.7.11.1"/>
    </reaction>
</comment>
<evidence type="ECO:0000313" key="10">
    <source>
        <dbReference type="EMBL" id="SEB33185.1"/>
    </source>
</evidence>
<evidence type="ECO:0000259" key="9">
    <source>
        <dbReference type="PROSITE" id="PS50011"/>
    </source>
</evidence>
<dbReference type="Gene3D" id="1.10.510.10">
    <property type="entry name" value="Transferase(Phosphotransferase) domain 1"/>
    <property type="match status" value="1"/>
</dbReference>
<keyword evidence="2 6" id="KW-0808">Transferase</keyword>
<evidence type="ECO:0000256" key="6">
    <source>
        <dbReference type="PIRNR" id="PIRNR000574"/>
    </source>
</evidence>
<evidence type="ECO:0000256" key="8">
    <source>
        <dbReference type="SAM" id="MobiDB-lite"/>
    </source>
</evidence>
<evidence type="ECO:0000256" key="7">
    <source>
        <dbReference type="PROSITE-ProRule" id="PRU10141"/>
    </source>
</evidence>
<proteinExistence type="inferred from homology"/>
<protein>
    <recommendedName>
        <fullName evidence="6">Serine/threonine-protein kinase PknK</fullName>
        <ecNumber evidence="6">2.7.11.1</ecNumber>
    </recommendedName>
    <alternativeName>
        <fullName evidence="6">Protein kinase K</fullName>
    </alternativeName>
</protein>
<dbReference type="EMBL" id="FNSV01000004">
    <property type="protein sequence ID" value="SEB33185.1"/>
    <property type="molecule type" value="Genomic_DNA"/>
</dbReference>
<keyword evidence="11" id="KW-1185">Reference proteome</keyword>
<dbReference type="PROSITE" id="PS00107">
    <property type="entry name" value="PROTEIN_KINASE_ATP"/>
    <property type="match status" value="1"/>
</dbReference>
<keyword evidence="1 6" id="KW-0723">Serine/threonine-protein kinase</keyword>
<evidence type="ECO:0000256" key="2">
    <source>
        <dbReference type="ARBA" id="ARBA00022679"/>
    </source>
</evidence>
<dbReference type="PROSITE" id="PS00108">
    <property type="entry name" value="PROTEIN_KINASE_ST"/>
    <property type="match status" value="1"/>
</dbReference>
<sequence length="1142" mass="124823">MDVNDPFATQRDPGSGVVEELAEAGFDDAQEVGRGGFGVVYRCRQRSLHRTVAVKVLIAALDTDGRERFLREQIAMGQLSGHPHIVNIHQVGVTDTGRPFIVMQFHGTGSIDAALRRSGPVEWKQALRYGVKLAGALETAHQREILHRDVKPGNVLLTDYGEPQLTDFGIARVAGSFRTTSGSITGSPAFTAPEVLRGAEPEPTADVYGLGATLFCLLTAHAAFERRDGEKLISQFLRMTQQPIPDLREQGFPEDLADTVERAMSLDPADRPATAAALGDELRAVQRRHRLTVDDMAIPAATGENLVHDTPAPITGTSPAPRFTTPPIPVTRSRPPSTHAMVGRERLLDHLRAGLPRRLTVIHGPAGFGKSTLAAQWRDILVSDAVPVAWMTIDHDDNNVAWFLAHLVEAIRQVKPTLAGELGQILEEHGDQAQHYVLATLVNDIYHRSEHLAVVIDDWHRVDDPDTIAALGYLIDNGCHHLRIVVTSRTQAHLPLAKMRVTGELNEIDSASLRFTLDECRAMLVDRAGLALTDDAVATLRDSTEGWAAALQLASLSLRGRDNPEQLLGSISGRHPAIGEFLAENVLDALDTDVLEFLLQTSVTERLCGSLASALADVGNGQAMLEQIESRDLFLQRTDDEGKWFRYHHLFAEFLRKRLERDFPNRVGPLHLVAARWFTAHHLLSEAVDHALAGGDTTGAVDLVEREGFHLLEQGRLTSLLGLVDKLPDHLVATSPRLQLCIAWADSALVRPESAQEAAGRAVELLTHHPLPAVELDALRVEADVVQADIKIGIDQIDGVRELLSACLSQPEAVPPWVASAAAGIAGFVTIFDFDFEATRQLQQQSAKYDTQLSGPFSVIYGHCFAGLAEMEELDVVGAERRFRKAHRLAVESGGHRCQAALLAGALLGALLYERGEFVEAEHLLDESQVLGREGGVDFMLAHYVSGARLKSYRGERDTAARYLEAGAQLGASLQLPRLGAAVEYERLVLGLPPLRAPNFAGVEYSNRRYPNNGLEEVVVQLEEAVAIRRLLDTSYSGGVARACSWAQEWVTALVGTRRRRALLQAQRLLATCFCVAGRHDEATDLVAQMVYTCQEQGLVRYLPDGGALMVSLLAAVRDDLADDQQAWTGIHLSFLDSMLET</sequence>
<dbReference type="GO" id="GO:0106310">
    <property type="term" value="F:protein serine kinase activity"/>
    <property type="evidence" value="ECO:0007669"/>
    <property type="project" value="UniProtKB-UniRule"/>
</dbReference>
<organism evidence="10 11">
    <name type="scientific">Rhodococcus koreensis</name>
    <dbReference type="NCBI Taxonomy" id="99653"/>
    <lineage>
        <taxon>Bacteria</taxon>
        <taxon>Bacillati</taxon>
        <taxon>Actinomycetota</taxon>
        <taxon>Actinomycetes</taxon>
        <taxon>Mycobacteriales</taxon>
        <taxon>Nocardiaceae</taxon>
        <taxon>Rhodococcus</taxon>
    </lineage>
</organism>
<dbReference type="Pfam" id="PF00069">
    <property type="entry name" value="Pkinase"/>
    <property type="match status" value="1"/>
</dbReference>
<dbReference type="InterPro" id="IPR011990">
    <property type="entry name" value="TPR-like_helical_dom_sf"/>
</dbReference>
<dbReference type="PANTHER" id="PTHR43289:SF6">
    <property type="entry name" value="SERINE_THREONINE-PROTEIN KINASE NEKL-3"/>
    <property type="match status" value="1"/>
</dbReference>
<dbReference type="RefSeq" id="WP_072949112.1">
    <property type="nucleotide sequence ID" value="NZ_FNSV01000004.1"/>
</dbReference>
<evidence type="ECO:0000256" key="5">
    <source>
        <dbReference type="ARBA" id="ARBA00022840"/>
    </source>
</evidence>
<keyword evidence="4 6" id="KW-0418">Kinase</keyword>
<dbReference type="GO" id="GO:0005524">
    <property type="term" value="F:ATP binding"/>
    <property type="evidence" value="ECO:0007669"/>
    <property type="project" value="UniProtKB-UniRule"/>
</dbReference>
<dbReference type="InterPro" id="IPR027417">
    <property type="entry name" value="P-loop_NTPase"/>
</dbReference>
<dbReference type="OrthoDB" id="136365at2"/>
<feature type="domain" description="Protein kinase" evidence="9">
    <location>
        <begin position="26"/>
        <end position="292"/>
    </location>
</feature>
<evidence type="ECO:0000256" key="4">
    <source>
        <dbReference type="ARBA" id="ARBA00022777"/>
    </source>
</evidence>
<gene>
    <name evidence="10" type="ORF">SAMN04490239_0669</name>
</gene>
<comment type="catalytic activity">
    <reaction evidence="6">
        <text>L-seryl-[protein] + ATP = O-phospho-L-seryl-[protein] + ADP + H(+)</text>
        <dbReference type="Rhea" id="RHEA:17989"/>
        <dbReference type="Rhea" id="RHEA-COMP:9863"/>
        <dbReference type="Rhea" id="RHEA-COMP:11604"/>
        <dbReference type="ChEBI" id="CHEBI:15378"/>
        <dbReference type="ChEBI" id="CHEBI:29999"/>
        <dbReference type="ChEBI" id="CHEBI:30616"/>
        <dbReference type="ChEBI" id="CHEBI:83421"/>
        <dbReference type="ChEBI" id="CHEBI:456216"/>
        <dbReference type="EC" id="2.7.11.1"/>
    </reaction>
</comment>